<protein>
    <submittedName>
        <fullName evidence="1">Uncharacterized protein</fullName>
    </submittedName>
</protein>
<dbReference type="AlphaFoldDB" id="A0A6S6T1G3"/>
<gene>
    <name evidence="1" type="ORF">HELGO_WM17724</name>
</gene>
<dbReference type="EMBL" id="CACVAP010000057">
    <property type="protein sequence ID" value="CAA6809032.1"/>
    <property type="molecule type" value="Genomic_DNA"/>
</dbReference>
<organism evidence="1">
    <name type="scientific">uncultured Sulfurovum sp</name>
    <dbReference type="NCBI Taxonomy" id="269237"/>
    <lineage>
        <taxon>Bacteria</taxon>
        <taxon>Pseudomonadati</taxon>
        <taxon>Campylobacterota</taxon>
        <taxon>Epsilonproteobacteria</taxon>
        <taxon>Campylobacterales</taxon>
        <taxon>Sulfurovaceae</taxon>
        <taxon>Sulfurovum</taxon>
        <taxon>environmental samples</taxon>
    </lineage>
</organism>
<evidence type="ECO:0000313" key="1">
    <source>
        <dbReference type="EMBL" id="CAA6809032.1"/>
    </source>
</evidence>
<sequence>MKNIVILRIPVLLIILASSLFSARLSPTEITKMVAKIKEKRVGISLLELESTVNPFILNVPKKTILTEKIEEAVIIAPKEIVYELKAILNKAAFIDKKWYKQGDSIGKYTVGYISSKSVVLKNSAGNKVLKIEKKNLIKLNRGYK</sequence>
<proteinExistence type="predicted"/>
<accession>A0A6S6T1G3</accession>
<name>A0A6S6T1G3_9BACT</name>
<reference evidence="1" key="1">
    <citation type="submission" date="2020-01" db="EMBL/GenBank/DDBJ databases">
        <authorList>
            <person name="Meier V. D."/>
            <person name="Meier V D."/>
        </authorList>
    </citation>
    <scope>NUCLEOTIDE SEQUENCE</scope>
    <source>
        <strain evidence="1">HLG_WM_MAG_06</strain>
    </source>
</reference>